<dbReference type="RefSeq" id="WP_264428032.1">
    <property type="nucleotide sequence ID" value="NZ_CP080627.1"/>
</dbReference>
<proteinExistence type="predicted"/>
<evidence type="ECO:0000313" key="2">
    <source>
        <dbReference type="Proteomes" id="UP001163082"/>
    </source>
</evidence>
<name>A0ABY6JLU7_9GAMM</name>
<dbReference type="EMBL" id="CP080627">
    <property type="protein sequence ID" value="UYV17610.1"/>
    <property type="molecule type" value="Genomic_DNA"/>
</dbReference>
<reference evidence="1 2" key="1">
    <citation type="journal article" date="2022" name="Antonie Van Leeuwenhoek">
        <title>Whole genome sequencing of the halophilic Halomonas qaidamensis XH36, a novel species strain with high ectoine production.</title>
        <authorList>
            <person name="Zhang T."/>
            <person name="Cui T."/>
            <person name="Cao Y."/>
            <person name="Li Y."/>
            <person name="Li F."/>
            <person name="Zhu D."/>
            <person name="Xing J."/>
        </authorList>
    </citation>
    <scope>NUCLEOTIDE SEQUENCE [LARGE SCALE GENOMIC DNA]</scope>
    <source>
        <strain evidence="1 2">XH36</strain>
    </source>
</reference>
<gene>
    <name evidence="1" type="ORF">K1Y77_08810</name>
</gene>
<protein>
    <submittedName>
        <fullName evidence="1">Uncharacterized protein</fullName>
    </submittedName>
</protein>
<evidence type="ECO:0000313" key="1">
    <source>
        <dbReference type="EMBL" id="UYV17610.1"/>
    </source>
</evidence>
<organism evidence="1 2">
    <name type="scientific">Halomonas qaidamensis</name>
    <dbReference type="NCBI Taxonomy" id="2866211"/>
    <lineage>
        <taxon>Bacteria</taxon>
        <taxon>Pseudomonadati</taxon>
        <taxon>Pseudomonadota</taxon>
        <taxon>Gammaproteobacteria</taxon>
        <taxon>Oceanospirillales</taxon>
        <taxon>Halomonadaceae</taxon>
        <taxon>Halomonas</taxon>
    </lineage>
</organism>
<keyword evidence="2" id="KW-1185">Reference proteome</keyword>
<accession>A0ABY6JLU7</accession>
<dbReference type="Proteomes" id="UP001163082">
    <property type="component" value="Chromosome"/>
</dbReference>
<sequence length="80" mass="9059">MADALHVDRARLMRMALSEYMPDAYHDIKQCLGEPITQNERVVLEVWRDSTNGEDPAIPEHAIKGLHQGFQLIMAQANNS</sequence>